<name>A0A0G4GE04_9ALVE</name>
<gene>
    <name evidence="1" type="ORF">Cvel_21442</name>
</gene>
<dbReference type="AlphaFoldDB" id="A0A0G4GE04"/>
<sequence>MEARHWRLQEFVVIDKVVEKRKHDRGRRGAQDGEPWWISSCTQLRVCLDPDSEGQAKVNTFAWMGCRVKVSQYLFRVLVPPPLPTSSLIDDVKKKGPLPKNHLAALAGVSTTPYTGQSTV</sequence>
<protein>
    <submittedName>
        <fullName evidence="1">Uncharacterized protein</fullName>
    </submittedName>
</protein>
<dbReference type="EMBL" id="CDMZ01001116">
    <property type="protein sequence ID" value="CEM27594.1"/>
    <property type="molecule type" value="Genomic_DNA"/>
</dbReference>
<dbReference type="VEuPathDB" id="CryptoDB:Cvel_21442"/>
<proteinExistence type="predicted"/>
<reference evidence="1" key="1">
    <citation type="submission" date="2014-11" db="EMBL/GenBank/DDBJ databases">
        <authorList>
            <person name="Otto D Thomas"/>
            <person name="Naeem Raeece"/>
        </authorList>
    </citation>
    <scope>NUCLEOTIDE SEQUENCE</scope>
</reference>
<organism evidence="1">
    <name type="scientific">Chromera velia CCMP2878</name>
    <dbReference type="NCBI Taxonomy" id="1169474"/>
    <lineage>
        <taxon>Eukaryota</taxon>
        <taxon>Sar</taxon>
        <taxon>Alveolata</taxon>
        <taxon>Colpodellida</taxon>
        <taxon>Chromeraceae</taxon>
        <taxon>Chromera</taxon>
    </lineage>
</organism>
<evidence type="ECO:0000313" key="1">
    <source>
        <dbReference type="EMBL" id="CEM27594.1"/>
    </source>
</evidence>
<accession>A0A0G4GE04</accession>